<reference evidence="2 3" key="2">
    <citation type="submission" date="2021-10" db="EMBL/GenBank/DDBJ databases">
        <authorList>
            <person name="Piombo E."/>
        </authorList>
    </citation>
    <scope>NUCLEOTIDE SEQUENCE [LARGE SCALE GENOMIC DNA]</scope>
</reference>
<feature type="compositionally biased region" description="Low complexity" evidence="1">
    <location>
        <begin position="295"/>
        <end position="308"/>
    </location>
</feature>
<dbReference type="EMBL" id="CABFOC020000097">
    <property type="protein sequence ID" value="CAH0059456.1"/>
    <property type="molecule type" value="Genomic_DNA"/>
</dbReference>
<name>A0A9N9ZPY7_9HYPO</name>
<dbReference type="Proteomes" id="UP000775872">
    <property type="component" value="Unassembled WGS sequence"/>
</dbReference>
<comment type="caution">
    <text evidence="2">The sequence shown here is derived from an EMBL/GenBank/DDBJ whole genome shotgun (WGS) entry which is preliminary data.</text>
</comment>
<evidence type="ECO:0000256" key="1">
    <source>
        <dbReference type="SAM" id="MobiDB-lite"/>
    </source>
</evidence>
<protein>
    <recommendedName>
        <fullName evidence="4">Spore coat protein SP96</fullName>
    </recommendedName>
</protein>
<keyword evidence="3" id="KW-1185">Reference proteome</keyword>
<evidence type="ECO:0008006" key="4">
    <source>
        <dbReference type="Google" id="ProtNLM"/>
    </source>
</evidence>
<dbReference type="OrthoDB" id="2342176at2759"/>
<gene>
    <name evidence="2" type="ORF">CSOL1703_00011495</name>
</gene>
<sequence length="383" mass="39270">MKYQSTLGAVIGLASMAAAHMQMKSPPPLRSQYNEYTTDADYSMTSPLDQSGSNFPCKGYHSLLSTDQGKSVATWQPGSSQSMTITGGASHNGGSCQASLSYDGGSTWKVIHSYIGNCPVTGDSSYDFTVPSDAQSGAALFAWTWFNNVGNREMYMNCASVTIGGASKRDVSAFSTLPDMFVANVGNGCSTVEGSDVEFPNPGTEVTNNSKKTSPPSGSCGSSGGGGNSPSSSASAAPSPTAQPTATQQPTSVQQPTSTKQPTSSASKPPTTSASKPVTTPGASPTTTLQTVTKSSSAAASPTPTSGTPSGGFPKGQACTPEGEWNCVGGTQYQRCASGQWSALQAVYPGTTCTPGQSSELAVVRRSARSPRSLGEVVRSLWM</sequence>
<dbReference type="PANTHER" id="PTHR36182:SF1">
    <property type="entry name" value="PROTEIN, PUTATIVE (AFU_ORTHOLOGUE AFUA_6G10930)-RELATED"/>
    <property type="match status" value="1"/>
</dbReference>
<accession>A0A9N9ZPY7</accession>
<organism evidence="2 3">
    <name type="scientific">Clonostachys solani</name>
    <dbReference type="NCBI Taxonomy" id="160281"/>
    <lineage>
        <taxon>Eukaryota</taxon>
        <taxon>Fungi</taxon>
        <taxon>Dikarya</taxon>
        <taxon>Ascomycota</taxon>
        <taxon>Pezizomycotina</taxon>
        <taxon>Sordariomycetes</taxon>
        <taxon>Hypocreomycetidae</taxon>
        <taxon>Hypocreales</taxon>
        <taxon>Bionectriaceae</taxon>
        <taxon>Clonostachys</taxon>
    </lineage>
</organism>
<reference evidence="3" key="1">
    <citation type="submission" date="2019-06" db="EMBL/GenBank/DDBJ databases">
        <authorList>
            <person name="Broberg M."/>
        </authorList>
    </citation>
    <scope>NUCLEOTIDE SEQUENCE [LARGE SCALE GENOMIC DNA]</scope>
</reference>
<dbReference type="Gene3D" id="2.70.50.70">
    <property type="match status" value="1"/>
</dbReference>
<feature type="compositionally biased region" description="Polar residues" evidence="1">
    <location>
        <begin position="282"/>
        <end position="294"/>
    </location>
</feature>
<evidence type="ECO:0000313" key="2">
    <source>
        <dbReference type="EMBL" id="CAH0059456.1"/>
    </source>
</evidence>
<feature type="region of interest" description="Disordered" evidence="1">
    <location>
        <begin position="193"/>
        <end position="318"/>
    </location>
</feature>
<feature type="compositionally biased region" description="Low complexity" evidence="1">
    <location>
        <begin position="229"/>
        <end position="281"/>
    </location>
</feature>
<dbReference type="AlphaFoldDB" id="A0A9N9ZPY7"/>
<dbReference type="PANTHER" id="PTHR36182">
    <property type="entry name" value="PROTEIN, PUTATIVE (AFU_ORTHOLOGUE AFUA_6G10930)-RELATED"/>
    <property type="match status" value="1"/>
</dbReference>
<proteinExistence type="predicted"/>
<feature type="compositionally biased region" description="Low complexity" evidence="1">
    <location>
        <begin position="210"/>
        <end position="220"/>
    </location>
</feature>
<evidence type="ECO:0000313" key="3">
    <source>
        <dbReference type="Proteomes" id="UP000775872"/>
    </source>
</evidence>